<protein>
    <recommendedName>
        <fullName evidence="2">Ricin B lectin domain-containing protein</fullName>
    </recommendedName>
</protein>
<reference evidence="3 4" key="1">
    <citation type="submission" date="2016-04" db="EMBL/GenBank/DDBJ databases">
        <authorList>
            <person name="Chen L."/>
            <person name="Zhuang W."/>
            <person name="Wang G."/>
        </authorList>
    </citation>
    <scope>NUCLEOTIDE SEQUENCE [LARGE SCALE GENOMIC DNA]</scope>
    <source>
        <strain evidence="4">GR20</strain>
    </source>
</reference>
<dbReference type="EMBL" id="LWBO01000084">
    <property type="protein sequence ID" value="OQP39076.1"/>
    <property type="molecule type" value="Genomic_DNA"/>
</dbReference>
<name>A0ABX3NLR0_9BACT</name>
<dbReference type="Gene3D" id="2.60.120.200">
    <property type="match status" value="1"/>
</dbReference>
<comment type="caution">
    <text evidence="3">The sequence shown here is derived from an EMBL/GenBank/DDBJ whole genome shotgun (WGS) entry which is preliminary data.</text>
</comment>
<dbReference type="SMART" id="SM00458">
    <property type="entry name" value="RICIN"/>
    <property type="match status" value="1"/>
</dbReference>
<dbReference type="Gene3D" id="2.80.10.50">
    <property type="match status" value="2"/>
</dbReference>
<dbReference type="RefSeq" id="WP_014217163.1">
    <property type="nucleotide sequence ID" value="NZ_LWBO01000084.1"/>
</dbReference>
<dbReference type="SUPFAM" id="SSF50370">
    <property type="entry name" value="Ricin B-like lectins"/>
    <property type="match status" value="1"/>
</dbReference>
<dbReference type="PROSITE" id="PS50231">
    <property type="entry name" value="RICIN_B_LECTIN"/>
    <property type="match status" value="1"/>
</dbReference>
<dbReference type="InterPro" id="IPR035992">
    <property type="entry name" value="Ricin_B-like_lectins"/>
</dbReference>
<dbReference type="Proteomes" id="UP000192277">
    <property type="component" value="Unassembled WGS sequence"/>
</dbReference>
<keyword evidence="4" id="KW-1185">Reference proteome</keyword>
<evidence type="ECO:0000313" key="3">
    <source>
        <dbReference type="EMBL" id="OQP39076.1"/>
    </source>
</evidence>
<dbReference type="InterPro" id="IPR026444">
    <property type="entry name" value="Secre_tail"/>
</dbReference>
<dbReference type="Pfam" id="PF18962">
    <property type="entry name" value="Por_Secre_tail"/>
    <property type="match status" value="1"/>
</dbReference>
<feature type="chain" id="PRO_5045815032" description="Ricin B lectin domain-containing protein" evidence="1">
    <location>
        <begin position="41"/>
        <end position="540"/>
    </location>
</feature>
<dbReference type="Pfam" id="PF14200">
    <property type="entry name" value="RicinB_lectin_2"/>
    <property type="match status" value="2"/>
</dbReference>
<dbReference type="NCBIfam" id="TIGR04183">
    <property type="entry name" value="Por_Secre_tail"/>
    <property type="match status" value="1"/>
</dbReference>
<evidence type="ECO:0000313" key="4">
    <source>
        <dbReference type="Proteomes" id="UP000192277"/>
    </source>
</evidence>
<proteinExistence type="predicted"/>
<feature type="signal peptide" evidence="1">
    <location>
        <begin position="1"/>
        <end position="40"/>
    </location>
</feature>
<evidence type="ECO:0000259" key="2">
    <source>
        <dbReference type="SMART" id="SM00458"/>
    </source>
</evidence>
<dbReference type="InterPro" id="IPR000772">
    <property type="entry name" value="Ricin_B_lectin"/>
</dbReference>
<feature type="domain" description="Ricin B lectin" evidence="2">
    <location>
        <begin position="299"/>
        <end position="438"/>
    </location>
</feature>
<keyword evidence="1" id="KW-0732">Signal</keyword>
<evidence type="ECO:0000256" key="1">
    <source>
        <dbReference type="SAM" id="SignalP"/>
    </source>
</evidence>
<accession>A0ABX3NLR0</accession>
<sequence length="540" mass="58654">MNYFDCNCHFFKIRKTCFPLFKKAACLLLLLSGLSFHLHAQSTLTATASSGSAYPVISAAGFGNENPDCIHTSFGPHVTQAFDSDLGKNVFVFHSHITDDNDRCINLDRVRMEIKGGGSAEEQAQGETGYFRWKFKLDANFIGGSSFCHIFQIKAVDGDDTGSPLITITPRANILEVIHDGGDEAGSVDLGRLVSVDLAPFKGTWVEGYIKYVSSDNGSFEITLKRISDGATLLSYSKTSGIDLWRTGASRNHPKWGVYRSKNSTGLRDEQVRFADFCISESSASQCPSDAGTGGGGFSGYYRLTPRHSGKALVVQNASTSNSAAVIQYTYGGSDTNDEWQLLSIGSGYYRIINHNSGKDMVVQSASTSDGAAIIQYTYGGSATNDEWQLTDNGGGYYRIVNRNSGKVVEVAGSSTSNNAAVDQATWNGGENQQFLLENISSARIAQPGATLLPETKKEKIDFPNPFPAASVINIYLEQDGPANLTLYDMVGRPVWVLLNANLQKGSYSVPLNSKRLTAGVYILRLSQNNERITRRLIAQ</sequence>
<organism evidence="3 4">
    <name type="scientific">Niastella koreensis</name>
    <dbReference type="NCBI Taxonomy" id="354356"/>
    <lineage>
        <taxon>Bacteria</taxon>
        <taxon>Pseudomonadati</taxon>
        <taxon>Bacteroidota</taxon>
        <taxon>Chitinophagia</taxon>
        <taxon>Chitinophagales</taxon>
        <taxon>Chitinophagaceae</taxon>
        <taxon>Niastella</taxon>
    </lineage>
</organism>
<gene>
    <name evidence="3" type="ORF">A4D02_17220</name>
</gene>